<dbReference type="Pfam" id="PF00990">
    <property type="entry name" value="GGDEF"/>
    <property type="match status" value="1"/>
</dbReference>
<dbReference type="GO" id="GO:0000160">
    <property type="term" value="P:phosphorelay signal transduction system"/>
    <property type="evidence" value="ECO:0007669"/>
    <property type="project" value="InterPro"/>
</dbReference>
<proteinExistence type="predicted"/>
<protein>
    <submittedName>
        <fullName evidence="4">Diguanylate cyclase</fullName>
    </submittedName>
</protein>
<evidence type="ECO:0000313" key="4">
    <source>
        <dbReference type="EMBL" id="MBM3275894.1"/>
    </source>
</evidence>
<evidence type="ECO:0000259" key="3">
    <source>
        <dbReference type="PROSITE" id="PS50887"/>
    </source>
</evidence>
<dbReference type="Gene3D" id="3.40.50.2300">
    <property type="match status" value="1"/>
</dbReference>
<gene>
    <name evidence="4" type="ORF">FJZ00_12130</name>
</gene>
<dbReference type="NCBIfam" id="TIGR00254">
    <property type="entry name" value="GGDEF"/>
    <property type="match status" value="1"/>
</dbReference>
<dbReference type="InterPro" id="IPR000160">
    <property type="entry name" value="GGDEF_dom"/>
</dbReference>
<comment type="caution">
    <text evidence="4">The sequence shown here is derived from an EMBL/GenBank/DDBJ whole genome shotgun (WGS) entry which is preliminary data.</text>
</comment>
<dbReference type="PANTHER" id="PTHR45138:SF9">
    <property type="entry name" value="DIGUANYLATE CYCLASE DGCM-RELATED"/>
    <property type="match status" value="1"/>
</dbReference>
<dbReference type="Pfam" id="PF00072">
    <property type="entry name" value="Response_reg"/>
    <property type="match status" value="1"/>
</dbReference>
<name>A0A937X858_9BACT</name>
<dbReference type="SMART" id="SM00267">
    <property type="entry name" value="GGDEF"/>
    <property type="match status" value="1"/>
</dbReference>
<dbReference type="InterPro" id="IPR050469">
    <property type="entry name" value="Diguanylate_Cyclase"/>
</dbReference>
<accession>A0A937X858</accession>
<keyword evidence="1" id="KW-0597">Phosphoprotein</keyword>
<dbReference type="PROSITE" id="PS50110">
    <property type="entry name" value="RESPONSE_REGULATORY"/>
    <property type="match status" value="1"/>
</dbReference>
<dbReference type="PROSITE" id="PS50887">
    <property type="entry name" value="GGDEF"/>
    <property type="match status" value="1"/>
</dbReference>
<evidence type="ECO:0000256" key="1">
    <source>
        <dbReference type="PROSITE-ProRule" id="PRU00169"/>
    </source>
</evidence>
<dbReference type="InterPro" id="IPR043128">
    <property type="entry name" value="Rev_trsase/Diguanyl_cyclase"/>
</dbReference>
<dbReference type="GO" id="GO:0043709">
    <property type="term" value="P:cell adhesion involved in single-species biofilm formation"/>
    <property type="evidence" value="ECO:0007669"/>
    <property type="project" value="TreeGrafter"/>
</dbReference>
<dbReference type="InterPro" id="IPR001789">
    <property type="entry name" value="Sig_transdc_resp-reg_receiver"/>
</dbReference>
<dbReference type="SUPFAM" id="SSF55073">
    <property type="entry name" value="Nucleotide cyclase"/>
    <property type="match status" value="1"/>
</dbReference>
<dbReference type="GO" id="GO:0005886">
    <property type="term" value="C:plasma membrane"/>
    <property type="evidence" value="ECO:0007669"/>
    <property type="project" value="TreeGrafter"/>
</dbReference>
<reference evidence="4 5" key="1">
    <citation type="submission" date="2019-03" db="EMBL/GenBank/DDBJ databases">
        <title>Lake Tanganyika Metagenome-Assembled Genomes (MAGs).</title>
        <authorList>
            <person name="Tran P."/>
        </authorList>
    </citation>
    <scope>NUCLEOTIDE SEQUENCE [LARGE SCALE GENOMIC DNA]</scope>
    <source>
        <strain evidence="4">K_DeepCast_65m_m2_236</strain>
    </source>
</reference>
<dbReference type="SUPFAM" id="SSF52172">
    <property type="entry name" value="CheY-like"/>
    <property type="match status" value="1"/>
</dbReference>
<dbReference type="AlphaFoldDB" id="A0A937X858"/>
<dbReference type="GO" id="GO:1902201">
    <property type="term" value="P:negative regulation of bacterial-type flagellum-dependent cell motility"/>
    <property type="evidence" value="ECO:0007669"/>
    <property type="project" value="TreeGrafter"/>
</dbReference>
<dbReference type="InterPro" id="IPR011006">
    <property type="entry name" value="CheY-like_superfamily"/>
</dbReference>
<dbReference type="SMART" id="SM00448">
    <property type="entry name" value="REC"/>
    <property type="match status" value="1"/>
</dbReference>
<organism evidence="4 5">
    <name type="scientific">Candidatus Tanganyikabacteria bacterium</name>
    <dbReference type="NCBI Taxonomy" id="2961651"/>
    <lineage>
        <taxon>Bacteria</taxon>
        <taxon>Bacillati</taxon>
        <taxon>Candidatus Sericytochromatia</taxon>
        <taxon>Candidatus Tanganyikabacteria</taxon>
    </lineage>
</organism>
<feature type="modified residue" description="4-aspartylphosphate" evidence="1">
    <location>
        <position position="55"/>
    </location>
</feature>
<dbReference type="InterPro" id="IPR029787">
    <property type="entry name" value="Nucleotide_cyclase"/>
</dbReference>
<evidence type="ECO:0000259" key="2">
    <source>
        <dbReference type="PROSITE" id="PS50110"/>
    </source>
</evidence>
<feature type="domain" description="Response regulatory" evidence="2">
    <location>
        <begin position="6"/>
        <end position="123"/>
    </location>
</feature>
<feature type="domain" description="GGDEF" evidence="3">
    <location>
        <begin position="173"/>
        <end position="306"/>
    </location>
</feature>
<dbReference type="Gene3D" id="3.30.70.270">
    <property type="match status" value="1"/>
</dbReference>
<dbReference type="GO" id="GO:0052621">
    <property type="term" value="F:diguanylate cyclase activity"/>
    <property type="evidence" value="ECO:0007669"/>
    <property type="project" value="TreeGrafter"/>
</dbReference>
<dbReference type="CDD" id="cd01949">
    <property type="entry name" value="GGDEF"/>
    <property type="match status" value="1"/>
</dbReference>
<dbReference type="Proteomes" id="UP000703893">
    <property type="component" value="Unassembled WGS sequence"/>
</dbReference>
<evidence type="ECO:0000313" key="5">
    <source>
        <dbReference type="Proteomes" id="UP000703893"/>
    </source>
</evidence>
<dbReference type="EMBL" id="VGJX01000768">
    <property type="protein sequence ID" value="MBM3275894.1"/>
    <property type="molecule type" value="Genomic_DNA"/>
</dbReference>
<sequence>MRNIPRILVIDDDVENCQMLEAILRRDGYEIVASTDGTKAFEMAADLLPDLVMLDVKMPEVDGWQVSQQLYLAEATQDIPIIFVSGVVLDSEGIASALDRGANDFITKPFDSTEVRARVRACLRNKRLRDELVEKTRLLAVRATLDDLTGTFNRRLLYDRLRAELARAKRYQVPTTCLILEIDNLQALNDRYGPPIGDRIIQETATVLRTTMRVYDIISRYASDEFALVLPQAKADQGLRVAERIRKRIESHDYAADDVSTRITVSIGLATYPGDGEEVEDLLAAAESALAAAKKSGKNRSCSFGLEFMT</sequence>
<dbReference type="PANTHER" id="PTHR45138">
    <property type="entry name" value="REGULATORY COMPONENTS OF SENSORY TRANSDUCTION SYSTEM"/>
    <property type="match status" value="1"/>
</dbReference>